<dbReference type="PANTHER" id="PTHR48106:SF13">
    <property type="entry name" value="QUINONE OXIDOREDUCTASE-RELATED"/>
    <property type="match status" value="1"/>
</dbReference>
<dbReference type="GO" id="GO:0070402">
    <property type="term" value="F:NADPH binding"/>
    <property type="evidence" value="ECO:0007669"/>
    <property type="project" value="TreeGrafter"/>
</dbReference>
<reference evidence="4 5" key="1">
    <citation type="submission" date="2016-11" db="EMBL/GenBank/DDBJ databases">
        <authorList>
            <person name="Jaros S."/>
            <person name="Januszkiewicz K."/>
            <person name="Wedrychowicz H."/>
        </authorList>
    </citation>
    <scope>NUCLEOTIDE SEQUENCE [LARGE SCALE GENOMIC DNA]</scope>
    <source>
        <strain evidence="4 5">NF2</strain>
    </source>
</reference>
<dbReference type="SUPFAM" id="SSF51735">
    <property type="entry name" value="NAD(P)-binding Rossmann-fold domains"/>
    <property type="match status" value="1"/>
</dbReference>
<sequence>MKALVVDQYGKEQALHLKEMPDTPVSPGRLTIDVVYSGVGFVDVMLSRGEFTHVKTPFIPGLEVAGYVREIGEGVEGFRIGEPVAAMTLTSIGGFASVASVRPELTVRLERLEGKLDLATAAASIVNLTTAYIVMKDVIKLRKDESILVHAAVGGLGGFLGQVARRLGAGKVLGTVGSPEKTNLASEFGYDELFVRSHFVEQTLQATGGQGVDAVLDPVGGDLRRRSHDVLQPFGQLVVLGNAGGQPDVIQSTNDLWFNNQAVAGFQLGSYSDAFPARVGQRALEALHMLAAEYIRSDIYGIYPAEEANEALRLLETGATRGKLLLKMTE</sequence>
<dbReference type="Proteomes" id="UP000197781">
    <property type="component" value="Chromosome"/>
</dbReference>
<dbReference type="SUPFAM" id="SSF50129">
    <property type="entry name" value="GroES-like"/>
    <property type="match status" value="1"/>
</dbReference>
<dbReference type="Pfam" id="PF08240">
    <property type="entry name" value="ADH_N"/>
    <property type="match status" value="1"/>
</dbReference>
<dbReference type="SMART" id="SM00829">
    <property type="entry name" value="PKS_ER"/>
    <property type="match status" value="1"/>
</dbReference>
<name>A0A220MN15_9BACL</name>
<dbReference type="Pfam" id="PF00107">
    <property type="entry name" value="ADH_zinc_N"/>
    <property type="match status" value="1"/>
</dbReference>
<dbReference type="EMBL" id="CP018145">
    <property type="protein sequence ID" value="ASJ55940.1"/>
    <property type="molecule type" value="Genomic_DNA"/>
</dbReference>
<accession>A0A220MN15</accession>
<dbReference type="PANTHER" id="PTHR48106">
    <property type="entry name" value="QUINONE OXIDOREDUCTASE PIG3-RELATED"/>
    <property type="match status" value="1"/>
</dbReference>
<keyword evidence="1" id="KW-0521">NADP</keyword>
<evidence type="ECO:0000259" key="3">
    <source>
        <dbReference type="SMART" id="SM00829"/>
    </source>
</evidence>
<feature type="domain" description="Enoyl reductase (ER)" evidence="3">
    <location>
        <begin position="10"/>
        <end position="326"/>
    </location>
</feature>
<evidence type="ECO:0000256" key="2">
    <source>
        <dbReference type="ARBA" id="ARBA00023002"/>
    </source>
</evidence>
<evidence type="ECO:0000313" key="4">
    <source>
        <dbReference type="EMBL" id="ASJ55940.1"/>
    </source>
</evidence>
<dbReference type="InterPro" id="IPR036291">
    <property type="entry name" value="NAD(P)-bd_dom_sf"/>
</dbReference>
<gene>
    <name evidence="4" type="ORF">BP422_21770</name>
</gene>
<dbReference type="KEGG" id="bfm:BP422_21770"/>
<evidence type="ECO:0000256" key="1">
    <source>
        <dbReference type="ARBA" id="ARBA00022857"/>
    </source>
</evidence>
<dbReference type="GO" id="GO:0035925">
    <property type="term" value="F:mRNA 3'-UTR AU-rich region binding"/>
    <property type="evidence" value="ECO:0007669"/>
    <property type="project" value="TreeGrafter"/>
</dbReference>
<dbReference type="GO" id="GO:0003960">
    <property type="term" value="F:quinone reductase (NADPH) activity"/>
    <property type="evidence" value="ECO:0007669"/>
    <property type="project" value="TreeGrafter"/>
</dbReference>
<dbReference type="InterPro" id="IPR013154">
    <property type="entry name" value="ADH-like_N"/>
</dbReference>
<organism evidence="4 5">
    <name type="scientific">Brevibacillus formosus</name>
    <dbReference type="NCBI Taxonomy" id="54913"/>
    <lineage>
        <taxon>Bacteria</taxon>
        <taxon>Bacillati</taxon>
        <taxon>Bacillota</taxon>
        <taxon>Bacilli</taxon>
        <taxon>Bacillales</taxon>
        <taxon>Paenibacillaceae</taxon>
        <taxon>Brevibacillus</taxon>
    </lineage>
</organism>
<dbReference type="InterPro" id="IPR013149">
    <property type="entry name" value="ADH-like_C"/>
</dbReference>
<dbReference type="Gene3D" id="3.40.50.720">
    <property type="entry name" value="NAD(P)-binding Rossmann-like Domain"/>
    <property type="match status" value="1"/>
</dbReference>
<dbReference type="AlphaFoldDB" id="A0A220MN15"/>
<dbReference type="InterPro" id="IPR011032">
    <property type="entry name" value="GroES-like_sf"/>
</dbReference>
<proteinExistence type="predicted"/>
<evidence type="ECO:0000313" key="5">
    <source>
        <dbReference type="Proteomes" id="UP000197781"/>
    </source>
</evidence>
<dbReference type="GO" id="GO:0005829">
    <property type="term" value="C:cytosol"/>
    <property type="evidence" value="ECO:0007669"/>
    <property type="project" value="TreeGrafter"/>
</dbReference>
<protein>
    <submittedName>
        <fullName evidence="4">Alcohol dehydrogenase</fullName>
    </submittedName>
</protein>
<dbReference type="RefSeq" id="WP_088909562.1">
    <property type="nucleotide sequence ID" value="NZ_CP018145.1"/>
</dbReference>
<dbReference type="Gene3D" id="3.90.180.10">
    <property type="entry name" value="Medium-chain alcohol dehydrogenases, catalytic domain"/>
    <property type="match status" value="1"/>
</dbReference>
<keyword evidence="2" id="KW-0560">Oxidoreductase</keyword>
<dbReference type="InterPro" id="IPR020843">
    <property type="entry name" value="ER"/>
</dbReference>